<dbReference type="GO" id="GO:0005739">
    <property type="term" value="C:mitochondrion"/>
    <property type="evidence" value="ECO:0007669"/>
    <property type="project" value="InterPro"/>
</dbReference>
<dbReference type="OrthoDB" id="162255at2759"/>
<dbReference type="PANTHER" id="PTHR34561">
    <property type="entry name" value="NADH DEHYDROGENASE [UBIQUINONE] 1 ALPHA SUBCOMPLEX ASSEMBLY FACTOR 8"/>
    <property type="match status" value="1"/>
</dbReference>
<gene>
    <name evidence="2" type="ORF">Poli38472_001827</name>
</gene>
<organism evidence="2 3">
    <name type="scientific">Pythium oligandrum</name>
    <name type="common">Mycoparasitic fungus</name>
    <dbReference type="NCBI Taxonomy" id="41045"/>
    <lineage>
        <taxon>Eukaryota</taxon>
        <taxon>Sar</taxon>
        <taxon>Stramenopiles</taxon>
        <taxon>Oomycota</taxon>
        <taxon>Peronosporomycetes</taxon>
        <taxon>Pythiales</taxon>
        <taxon>Pythiaceae</taxon>
        <taxon>Pythium</taxon>
    </lineage>
</organism>
<comment type="caution">
    <text evidence="2">The sequence shown here is derived from an EMBL/GenBank/DDBJ whole genome shotgun (WGS) entry which is preliminary data.</text>
</comment>
<feature type="region of interest" description="Disordered" evidence="1">
    <location>
        <begin position="369"/>
        <end position="406"/>
    </location>
</feature>
<keyword evidence="3" id="KW-1185">Reference proteome</keyword>
<protein>
    <submittedName>
        <fullName evidence="2">Uncharacterized protein</fullName>
    </submittedName>
</protein>
<evidence type="ECO:0000313" key="2">
    <source>
        <dbReference type="EMBL" id="TMW69671.1"/>
    </source>
</evidence>
<dbReference type="PANTHER" id="PTHR34561:SF1">
    <property type="entry name" value="NADH DEHYDROGENASE [UBIQUINONE] 1 ALPHA SUBCOMPLEX ASSEMBLY FACTOR 8"/>
    <property type="match status" value="1"/>
</dbReference>
<reference evidence="2" key="1">
    <citation type="submission" date="2019-03" db="EMBL/GenBank/DDBJ databases">
        <title>Long read genome sequence of the mycoparasitic Pythium oligandrum ATCC 38472 isolated from sugarbeet rhizosphere.</title>
        <authorList>
            <person name="Gaulin E."/>
        </authorList>
    </citation>
    <scope>NUCLEOTIDE SEQUENCE</scope>
    <source>
        <strain evidence="2">ATCC 38472_TT</strain>
    </source>
</reference>
<dbReference type="AlphaFoldDB" id="A0A8K1CW27"/>
<dbReference type="GO" id="GO:0032981">
    <property type="term" value="P:mitochondrial respiratory chain complex I assembly"/>
    <property type="evidence" value="ECO:0007669"/>
    <property type="project" value="InterPro"/>
</dbReference>
<proteinExistence type="predicted"/>
<accession>A0A8K1CW27</accession>
<sequence>MASVVGTPSAGVRRPAVRMSHVFSQMLGECPQDIQVYGACVANITGGVDRGACEQEFEKLKQCFTRVLKTKRGGLRHMTRRHSPFSSLLDAMTSSLTLLAVLCLTLVGFLHAETPSSPLNATDWYVQDRPYLYLMRYVRAANGSWVVNPNATAAPVTWEDIRRNATVNAPPLVRWLASPTFRSAKKKGLKVLLYNFVSPMDWGNSIGSQRMRALRNKGYRMFFSEKVVLPMLPGILRNLEELFLGGIKKQIRNQLEMKRISSMTLDDVQRTLNVSYTEDELEEMYQLLRDPRTNVTKPYEYEQPWRLKQQEFVEHFQPYAQYARRYYVKNEDDLPPPSLPARVYPWRWNERLQSTREILLAIMDLYAQERPDDQDSEEEDETRRLQGTDSASYLDDQIESDSGSSEMEISNFTDLEQDLAMLRVLEQRVNEFHFVTGIPRLNFMRDYFDAVRFPSRHEFFNLSLQTNASEMVHSTLAGTFQDENGVEAEAGVTHNASEVVYATRDGIYEAAKHFYSFPAMEMQFVKSEYRPTAVTEKPLPREGIPQSERQKTPVDQFETCTVAAPCLVRSGVTVYTPRLHSDRIYQSLSNVTNAVEQRQQRVELLKSLVSETATMERETLRMGLQAPSTAWHSCYDREFDLFADALVGFVNLTKKTENPTPLQMFERLRGGKTSFFETDVPLYFSSTNRRTEAAMRVLAELEEFTEIEMVNVTAHFVAEMKAIAEELRASMRVRETDPAYQQATQVTQAGAYYIGRPYSVLRYGYFLPATNHKNVAYRDYKQPVPFHLVMRLLVRFQESRLILPNESKTIAACLALLQNNLRFYKCVQVTTNATQTA</sequence>
<dbReference type="InterPro" id="IPR034595">
    <property type="entry name" value="NDUFAF8"/>
</dbReference>
<name>A0A8K1CW27_PYTOL</name>
<evidence type="ECO:0000256" key="1">
    <source>
        <dbReference type="SAM" id="MobiDB-lite"/>
    </source>
</evidence>
<evidence type="ECO:0000313" key="3">
    <source>
        <dbReference type="Proteomes" id="UP000794436"/>
    </source>
</evidence>
<dbReference type="EMBL" id="SPLM01000001">
    <property type="protein sequence ID" value="TMW69671.1"/>
    <property type="molecule type" value="Genomic_DNA"/>
</dbReference>
<dbReference type="Proteomes" id="UP000794436">
    <property type="component" value="Unassembled WGS sequence"/>
</dbReference>